<sequence>MEFLVHGALSYNDPGVFVSFEESASELDHNFASLGFDLPDLASRHLISIDAVLFDSSEIRETGPYDLEGLFIRLGEAIDQLGAKRVVLDAIDTLFSGLSNTAVLRAELRRLFLWLKHKGVTSIVTCERGEGAISRHGLEEYIADCVIFLDLRIREQVATRRLRIIKYRGSRHGTDEYPFLIDEQGISIRPVSALGLQYAVSSERMSSGIPQLDAMLGGLGYFQGSSILISGTTGSGKSSVAVAFVDAACRRGERCLYVAFEESEQQIIRNMRSIGIDLAPWVEQGLLRFYATRTALHGLEMHLLKIDALVKEFAPRSVVVDPISNFTAVGSGNEARSMLTRLIDSLKHGQITAVLTDLIHSGNPPYATNQQISSLIDSWLSLQDFEHQSERNRVLQILKSRGMAHSNQLREFILDGHGIKLIDVCVAPTGVVIGTARVEQEAQGKARRLSAQRAVQRKLREHKRQREQMEANITAMRAEFDDTTAELTALSDEAIAIEHALMASREASVHGRQFDAAPIVTSGIADATSTGAKSVTGSDP</sequence>
<proteinExistence type="predicted"/>
<dbReference type="PROSITE" id="PS51146">
    <property type="entry name" value="KAIC"/>
    <property type="match status" value="2"/>
</dbReference>
<keyword evidence="1" id="KW-0175">Coiled coil</keyword>
<dbReference type="InterPro" id="IPR027417">
    <property type="entry name" value="P-loop_NTPase"/>
</dbReference>
<dbReference type="InterPro" id="IPR014774">
    <property type="entry name" value="KaiC-like_dom"/>
</dbReference>
<organism evidence="3 4">
    <name type="scientific">Actimicrobium antarcticum</name>
    <dbReference type="NCBI Taxonomy" id="1051899"/>
    <lineage>
        <taxon>Bacteria</taxon>
        <taxon>Pseudomonadati</taxon>
        <taxon>Pseudomonadota</taxon>
        <taxon>Betaproteobacteria</taxon>
        <taxon>Burkholderiales</taxon>
        <taxon>Oxalobacteraceae</taxon>
        <taxon>Actimicrobium</taxon>
    </lineage>
</organism>
<feature type="coiled-coil region" evidence="1">
    <location>
        <begin position="452"/>
        <end position="486"/>
    </location>
</feature>
<evidence type="ECO:0000256" key="1">
    <source>
        <dbReference type="SAM" id="Coils"/>
    </source>
</evidence>
<reference evidence="4" key="1">
    <citation type="journal article" date="2019" name="Int. J. Syst. Evol. Microbiol.">
        <title>The Global Catalogue of Microorganisms (GCM) 10K type strain sequencing project: providing services to taxonomists for standard genome sequencing and annotation.</title>
        <authorList>
            <consortium name="The Broad Institute Genomics Platform"/>
            <consortium name="The Broad Institute Genome Sequencing Center for Infectious Disease"/>
            <person name="Wu L."/>
            <person name="Ma J."/>
        </authorList>
    </citation>
    <scope>NUCLEOTIDE SEQUENCE [LARGE SCALE GENOMIC DNA]</scope>
    <source>
        <strain evidence="4">JCM 16673</strain>
    </source>
</reference>
<keyword evidence="4" id="KW-1185">Reference proteome</keyword>
<evidence type="ECO:0000313" key="3">
    <source>
        <dbReference type="EMBL" id="GAA4033493.1"/>
    </source>
</evidence>
<dbReference type="InterPro" id="IPR051347">
    <property type="entry name" value="Circadian_clock_KaiC-rel"/>
</dbReference>
<dbReference type="SUPFAM" id="SSF52540">
    <property type="entry name" value="P-loop containing nucleoside triphosphate hydrolases"/>
    <property type="match status" value="2"/>
</dbReference>
<feature type="domain" description="KaiC" evidence="2">
    <location>
        <begin position="203"/>
        <end position="435"/>
    </location>
</feature>
<dbReference type="EMBL" id="BAAAZE010000014">
    <property type="protein sequence ID" value="GAA4033493.1"/>
    <property type="molecule type" value="Genomic_DNA"/>
</dbReference>
<dbReference type="Proteomes" id="UP001501353">
    <property type="component" value="Unassembled WGS sequence"/>
</dbReference>
<dbReference type="Pfam" id="PF06745">
    <property type="entry name" value="ATPase"/>
    <property type="match status" value="2"/>
</dbReference>
<accession>A0ABP7TZ34</accession>
<gene>
    <name evidence="3" type="primary">kaiC</name>
    <name evidence="3" type="ORF">GCM10022212_35830</name>
</gene>
<comment type="caution">
    <text evidence="3">The sequence shown here is derived from an EMBL/GenBank/DDBJ whole genome shotgun (WGS) entry which is preliminary data.</text>
</comment>
<dbReference type="PANTHER" id="PTHR42926:SF1">
    <property type="entry name" value="CIRCADIAN CLOCK OSCILLATOR PROTEIN KAIC 1"/>
    <property type="match status" value="1"/>
</dbReference>
<dbReference type="NCBIfam" id="NF006799">
    <property type="entry name" value="PRK09302.1"/>
    <property type="match status" value="1"/>
</dbReference>
<feature type="domain" description="KaiC" evidence="2">
    <location>
        <begin position="1"/>
        <end position="202"/>
    </location>
</feature>
<dbReference type="Gene3D" id="3.40.50.300">
    <property type="entry name" value="P-loop containing nucleotide triphosphate hydrolases"/>
    <property type="match status" value="2"/>
</dbReference>
<evidence type="ECO:0000259" key="2">
    <source>
        <dbReference type="PROSITE" id="PS51146"/>
    </source>
</evidence>
<protein>
    <submittedName>
        <fullName evidence="3">Circadian clock protein KaiC</fullName>
    </submittedName>
</protein>
<name>A0ABP7TZ34_9BURK</name>
<evidence type="ECO:0000313" key="4">
    <source>
        <dbReference type="Proteomes" id="UP001501353"/>
    </source>
</evidence>
<dbReference type="InterPro" id="IPR010624">
    <property type="entry name" value="KaiC_dom"/>
</dbReference>
<dbReference type="PANTHER" id="PTHR42926">
    <property type="match status" value="1"/>
</dbReference>